<sequence length="326" mass="37438">MENSLQEFMNSKKATQEAYEYRNPYGLNMSQFEGDIAEGEEEVQEMQGPMATSSGKRKKSIVDKYFVPRNAQEAQLSMRSVLVGKEAIWRADMVVERFFYYACIPTNDVNFFYFKLMLNTISAIGLGYKGPNYHQLRVNLLKDAKNKVQLLVDSYRVIRAKVGCTIMDDGWKNNRQITPINFLVYCPEGISFVKSVDASDVVKDATNLSPLMRLLHMVDYDERPSMRYVYEGMYKENFCNKPTVIRGVMDVIDQKVLKGKLDTMNEMKLFHDQLGSFRRDLAYSSREVFQPDNEDGGGMAIEGLDVENFGFPNAHSQSPYSNFQNE</sequence>
<name>A0A438GQ96_VITVI</name>
<comment type="caution">
    <text evidence="2">The sequence shown here is derived from an EMBL/GenBank/DDBJ whole genome shotgun (WGS) entry which is preliminary data.</text>
</comment>
<proteinExistence type="predicted"/>
<protein>
    <recommendedName>
        <fullName evidence="1">DUF659 domain-containing protein</fullName>
    </recommendedName>
</protein>
<feature type="domain" description="DUF659" evidence="1">
    <location>
        <begin position="131"/>
        <end position="212"/>
    </location>
</feature>
<dbReference type="InterPro" id="IPR007021">
    <property type="entry name" value="DUF659"/>
</dbReference>
<accession>A0A438GQ96</accession>
<evidence type="ECO:0000313" key="3">
    <source>
        <dbReference type="Proteomes" id="UP000288805"/>
    </source>
</evidence>
<dbReference type="PANTHER" id="PTHR32166">
    <property type="entry name" value="OSJNBA0013A04.12 PROTEIN"/>
    <property type="match status" value="1"/>
</dbReference>
<dbReference type="AlphaFoldDB" id="A0A438GQ96"/>
<organism evidence="2 3">
    <name type="scientific">Vitis vinifera</name>
    <name type="common">Grape</name>
    <dbReference type="NCBI Taxonomy" id="29760"/>
    <lineage>
        <taxon>Eukaryota</taxon>
        <taxon>Viridiplantae</taxon>
        <taxon>Streptophyta</taxon>
        <taxon>Embryophyta</taxon>
        <taxon>Tracheophyta</taxon>
        <taxon>Spermatophyta</taxon>
        <taxon>Magnoliopsida</taxon>
        <taxon>eudicotyledons</taxon>
        <taxon>Gunneridae</taxon>
        <taxon>Pentapetalae</taxon>
        <taxon>rosids</taxon>
        <taxon>Vitales</taxon>
        <taxon>Vitaceae</taxon>
        <taxon>Viteae</taxon>
        <taxon>Vitis</taxon>
    </lineage>
</organism>
<gene>
    <name evidence="2" type="ORF">CK203_056852</name>
</gene>
<evidence type="ECO:0000313" key="2">
    <source>
        <dbReference type="EMBL" id="RVW74362.1"/>
    </source>
</evidence>
<dbReference type="EMBL" id="QGNW01000371">
    <property type="protein sequence ID" value="RVW74362.1"/>
    <property type="molecule type" value="Genomic_DNA"/>
</dbReference>
<dbReference type="Pfam" id="PF04937">
    <property type="entry name" value="DUF659"/>
    <property type="match status" value="1"/>
</dbReference>
<evidence type="ECO:0000259" key="1">
    <source>
        <dbReference type="Pfam" id="PF04937"/>
    </source>
</evidence>
<reference evidence="2 3" key="1">
    <citation type="journal article" date="2018" name="PLoS Genet.">
        <title>Population sequencing reveals clonal diversity and ancestral inbreeding in the grapevine cultivar Chardonnay.</title>
        <authorList>
            <person name="Roach M.J."/>
            <person name="Johnson D.L."/>
            <person name="Bohlmann J."/>
            <person name="van Vuuren H.J."/>
            <person name="Jones S.J."/>
            <person name="Pretorius I.S."/>
            <person name="Schmidt S.A."/>
            <person name="Borneman A.R."/>
        </authorList>
    </citation>
    <scope>NUCLEOTIDE SEQUENCE [LARGE SCALE GENOMIC DNA]</scope>
    <source>
        <strain evidence="3">cv. Chardonnay</strain>
        <tissue evidence="2">Leaf</tissue>
    </source>
</reference>
<dbReference type="Proteomes" id="UP000288805">
    <property type="component" value="Unassembled WGS sequence"/>
</dbReference>
<dbReference type="PANTHER" id="PTHR32166:SF121">
    <property type="entry name" value="DUF659 DOMAIN-CONTAINING PROTEIN"/>
    <property type="match status" value="1"/>
</dbReference>